<feature type="transmembrane region" description="Helical" evidence="1">
    <location>
        <begin position="119"/>
        <end position="139"/>
    </location>
</feature>
<dbReference type="Proteomes" id="UP001497392">
    <property type="component" value="Unassembled WGS sequence"/>
</dbReference>
<dbReference type="EMBL" id="CAXHTA020000018">
    <property type="protein sequence ID" value="CAL5228350.1"/>
    <property type="molecule type" value="Genomic_DNA"/>
</dbReference>
<dbReference type="InterPro" id="IPR044971">
    <property type="entry name" value="SEP2"/>
</dbReference>
<comment type="caution">
    <text evidence="2">The sequence shown here is derived from an EMBL/GenBank/DDBJ whole genome shotgun (WGS) entry which is preliminary data.</text>
</comment>
<organism evidence="2 3">
    <name type="scientific">Coccomyxa viridis</name>
    <dbReference type="NCBI Taxonomy" id="1274662"/>
    <lineage>
        <taxon>Eukaryota</taxon>
        <taxon>Viridiplantae</taxon>
        <taxon>Chlorophyta</taxon>
        <taxon>core chlorophytes</taxon>
        <taxon>Trebouxiophyceae</taxon>
        <taxon>Trebouxiophyceae incertae sedis</taxon>
        <taxon>Coccomyxaceae</taxon>
        <taxon>Coccomyxa</taxon>
    </lineage>
</organism>
<evidence type="ECO:0000313" key="2">
    <source>
        <dbReference type="EMBL" id="CAL5228350.1"/>
    </source>
</evidence>
<feature type="transmembrane region" description="Helical" evidence="1">
    <location>
        <begin position="93"/>
        <end position="113"/>
    </location>
</feature>
<keyword evidence="1" id="KW-0472">Membrane</keyword>
<evidence type="ECO:0000313" key="3">
    <source>
        <dbReference type="Proteomes" id="UP001497392"/>
    </source>
</evidence>
<dbReference type="PANTHER" id="PTHR36490:SF1">
    <property type="entry name" value="STRESS ENHANCED PROTEIN 2, CHLOROPLASTIC"/>
    <property type="match status" value="1"/>
</dbReference>
<reference evidence="2 3" key="1">
    <citation type="submission" date="2024-06" db="EMBL/GenBank/DDBJ databases">
        <authorList>
            <person name="Kraege A."/>
            <person name="Thomma B."/>
        </authorList>
    </citation>
    <scope>NUCLEOTIDE SEQUENCE [LARGE SCALE GENOMIC DNA]</scope>
</reference>
<accession>A0ABP1G7Z7</accession>
<gene>
    <name evidence="2" type="primary">g11464</name>
    <name evidence="2" type="ORF">VP750_LOCUS10256</name>
</gene>
<name>A0ABP1G7Z7_9CHLO</name>
<keyword evidence="1" id="KW-1133">Transmembrane helix</keyword>
<sequence>MTALYHNAEILSLQGSTPCVRLPQRPSAASGRQCNPRQRKLDISCSAQSVSSSLRQGRSESRKDRLHVIALISEAVSVNAAVQRFETLAGRSAMVGFVIALAAEAAVPVRGLFGAWDQQTLSLFGASALFLISCAAVLASMSTRRVGKKLQGSVLASLTALTTAVEGLDKNVDYIFEEVFSGEFMRDIVTLDMDDFL</sequence>
<evidence type="ECO:0000256" key="1">
    <source>
        <dbReference type="SAM" id="Phobius"/>
    </source>
</evidence>
<keyword evidence="1" id="KW-0812">Transmembrane</keyword>
<proteinExistence type="predicted"/>
<protein>
    <submittedName>
        <fullName evidence="2">G11464 protein</fullName>
    </submittedName>
</protein>
<dbReference type="PANTHER" id="PTHR36490">
    <property type="entry name" value="STRESS ENHANCED PROTEIN 2, CHLOROPLASTIC"/>
    <property type="match status" value="1"/>
</dbReference>
<keyword evidence="3" id="KW-1185">Reference proteome</keyword>